<dbReference type="Proteomes" id="UP000094598">
    <property type="component" value="Chromosome"/>
</dbReference>
<reference evidence="1 3" key="1">
    <citation type="submission" date="2016-08" db="EMBL/GenBank/DDBJ databases">
        <title>Moorella thermoacetica DSM 103132.</title>
        <authorList>
            <person name="Jendresen C.B."/>
            <person name="Redl S.M."/>
            <person name="Jensen T.O."/>
            <person name="Nielsen A.T."/>
        </authorList>
    </citation>
    <scope>NUCLEOTIDE SEQUENCE [LARGE SCALE GENOMIC DNA]</scope>
    <source>
        <strain evidence="1 3">DSM 103132</strain>
    </source>
</reference>
<proteinExistence type="predicted"/>
<reference evidence="2 4" key="2">
    <citation type="submission" date="2019-05" db="EMBL/GenBank/DDBJ databases">
        <title>Genome sequence of Moorella thermoacetica ATCC 33924.</title>
        <authorList>
            <person name="Poehlein A."/>
            <person name="Bengelsdorf F.R."/>
            <person name="Duerre P."/>
            <person name="Daniel R."/>
        </authorList>
    </citation>
    <scope>NUCLEOTIDE SEQUENCE [LARGE SCALE GENOMIC DNA]</scope>
    <source>
        <strain evidence="2 4">ATCC 33924</strain>
    </source>
</reference>
<sequence length="62" mass="7280">MLSRNQLKRLIPVIKSYGWEVGFDYTGRYLEVKRPDGYPAHTIRTLRDVELYLGRRGLALVK</sequence>
<organism evidence="1 3">
    <name type="scientific">Neomoorella thermoacetica</name>
    <name type="common">Clostridium thermoaceticum</name>
    <dbReference type="NCBI Taxonomy" id="1525"/>
    <lineage>
        <taxon>Bacteria</taxon>
        <taxon>Bacillati</taxon>
        <taxon>Bacillota</taxon>
        <taxon>Clostridia</taxon>
        <taxon>Neomoorellales</taxon>
        <taxon>Neomoorellaceae</taxon>
        <taxon>Neomoorella</taxon>
    </lineage>
</organism>
<dbReference type="EMBL" id="CP017019">
    <property type="protein sequence ID" value="AOQ24666.1"/>
    <property type="molecule type" value="Genomic_DNA"/>
</dbReference>
<dbReference type="AlphaFoldDB" id="A0AAC9HKB3"/>
<evidence type="ECO:0000313" key="1">
    <source>
        <dbReference type="EMBL" id="AOQ24666.1"/>
    </source>
</evidence>
<evidence type="ECO:0000313" key="4">
    <source>
        <dbReference type="Proteomes" id="UP000322283"/>
    </source>
</evidence>
<dbReference type="Proteomes" id="UP000322283">
    <property type="component" value="Unassembled WGS sequence"/>
</dbReference>
<name>A0AAC9HKB3_NEOTH</name>
<evidence type="ECO:0000313" key="2">
    <source>
        <dbReference type="EMBL" id="TYL12769.1"/>
    </source>
</evidence>
<keyword evidence="4" id="KW-1185">Reference proteome</keyword>
<accession>A0AAC9HKB3</accession>
<dbReference type="EMBL" id="VCDX01000006">
    <property type="protein sequence ID" value="TYL12769.1"/>
    <property type="molecule type" value="Genomic_DNA"/>
</dbReference>
<evidence type="ECO:0000313" key="3">
    <source>
        <dbReference type="Proteomes" id="UP000094598"/>
    </source>
</evidence>
<protein>
    <submittedName>
        <fullName evidence="1">Uncharacterized protein</fullName>
    </submittedName>
</protein>
<gene>
    <name evidence="1" type="ORF">Maut_02238</name>
    <name evidence="2" type="ORF">MTAT_20110</name>
</gene>